<feature type="region of interest" description="Disordered" evidence="1">
    <location>
        <begin position="304"/>
        <end position="370"/>
    </location>
</feature>
<dbReference type="InterPro" id="IPR050708">
    <property type="entry name" value="T6SS_VgrG/RHS"/>
</dbReference>
<organism evidence="2 3">
    <name type="scientific">Nostoc flagelliforme FACHB-838</name>
    <dbReference type="NCBI Taxonomy" id="2692904"/>
    <lineage>
        <taxon>Bacteria</taxon>
        <taxon>Bacillati</taxon>
        <taxon>Cyanobacteriota</taxon>
        <taxon>Cyanophyceae</taxon>
        <taxon>Nostocales</taxon>
        <taxon>Nostocaceae</taxon>
        <taxon>Nostoc</taxon>
    </lineage>
</organism>
<evidence type="ECO:0000313" key="2">
    <source>
        <dbReference type="EMBL" id="MBD2535621.1"/>
    </source>
</evidence>
<comment type="caution">
    <text evidence="2">The sequence shown here is derived from an EMBL/GenBank/DDBJ whole genome shotgun (WGS) entry which is preliminary data.</text>
</comment>
<dbReference type="EMBL" id="JACJSI010000303">
    <property type="protein sequence ID" value="MBD2535621.1"/>
    <property type="molecule type" value="Genomic_DNA"/>
</dbReference>
<reference evidence="2 3" key="1">
    <citation type="journal article" date="2020" name="ISME J.">
        <title>Comparative genomics reveals insights into cyanobacterial evolution and habitat adaptation.</title>
        <authorList>
            <person name="Chen M.Y."/>
            <person name="Teng W.K."/>
            <person name="Zhao L."/>
            <person name="Hu C.X."/>
            <person name="Zhou Y.K."/>
            <person name="Han B.P."/>
            <person name="Song L.R."/>
            <person name="Shu W.S."/>
        </authorList>
    </citation>
    <scope>NUCLEOTIDE SEQUENCE [LARGE SCALE GENOMIC DNA]</scope>
    <source>
        <strain evidence="2 3">FACHB-838</strain>
    </source>
</reference>
<evidence type="ECO:0000256" key="1">
    <source>
        <dbReference type="SAM" id="MobiDB-lite"/>
    </source>
</evidence>
<dbReference type="PANTHER" id="PTHR32305">
    <property type="match status" value="1"/>
</dbReference>
<dbReference type="PANTHER" id="PTHR32305:SF15">
    <property type="entry name" value="PROTEIN RHSA-RELATED"/>
    <property type="match status" value="1"/>
</dbReference>
<gene>
    <name evidence="2" type="ORF">H6G97_42100</name>
</gene>
<evidence type="ECO:0000313" key="3">
    <source>
        <dbReference type="Proteomes" id="UP000623440"/>
    </source>
</evidence>
<keyword evidence="3" id="KW-1185">Reference proteome</keyword>
<feature type="compositionally biased region" description="Polar residues" evidence="1">
    <location>
        <begin position="338"/>
        <end position="361"/>
    </location>
</feature>
<name>A0ABR8E1V3_9NOSO</name>
<dbReference type="Gene3D" id="2.180.10.10">
    <property type="entry name" value="RHS repeat-associated core"/>
    <property type="match status" value="1"/>
</dbReference>
<sequence length="510" mass="56293">MTHHSEMTPDFTKQRRLCWDEENRLLLAADEEQMGAYLYDAGGMRTHKAAGTTIGSTVNGSPASFGTVGEMTLYPSELITVSTGMYTKHYYAGSSRIASRIGGGFVPHKDLNDYSPVAVPDRVDLLQTTSYEHKAENLRNLWARAGECMGMSLEYAYWLDFGSFLKNTETADGERYFYHSDHLGSSAYITTEMRSIREDLQKSNTTEQNGYATQFLAYMPFGETLAEQQNGTSYYSPFKFSAKEKDPETGYSYFGARYYSPELSVWLSVDPMADKRPWLSAYNYCQLNPVMRVDPTGMIDIMIEDFSGGGESDGNGDPPAKSSAPKNQAGAPSGVDQAKQSNSNGSAQIATPNTQSANRNPSGEAAPNSAFTMRSNSVNFETLFNEFRNGTGPEYSGFGPDHPMTQDLKNSLVVTMAMIKFVVGGQKPLINYDVPFGLLSIPLASQSMTEQFIGGARVSIIPTSAGLAFIVNNSTGWYSLSYHTGKDVYRIPGKKIPFGTTYQRFMWIQQ</sequence>
<proteinExistence type="predicted"/>
<accession>A0ABR8E1V3</accession>
<protein>
    <submittedName>
        <fullName evidence="2">RHS repeat-associated core domain-containing protein</fullName>
    </submittedName>
</protein>
<dbReference type="NCBIfam" id="TIGR03696">
    <property type="entry name" value="Rhs_assc_core"/>
    <property type="match status" value="1"/>
</dbReference>
<dbReference type="InterPro" id="IPR022385">
    <property type="entry name" value="Rhs_assc_core"/>
</dbReference>
<dbReference type="Proteomes" id="UP000623440">
    <property type="component" value="Unassembled WGS sequence"/>
</dbReference>
<dbReference type="RefSeq" id="WP_190946434.1">
    <property type="nucleotide sequence ID" value="NZ_JACJSI010000303.1"/>
</dbReference>